<feature type="domain" description="Glycosyl transferase family 1" evidence="16">
    <location>
        <begin position="263"/>
        <end position="358"/>
    </location>
</feature>
<dbReference type="GO" id="GO:0006487">
    <property type="term" value="P:protein N-linked glycosylation"/>
    <property type="evidence" value="ECO:0007669"/>
    <property type="project" value="TreeGrafter"/>
</dbReference>
<feature type="transmembrane region" description="Helical" evidence="15">
    <location>
        <begin position="219"/>
        <end position="240"/>
    </location>
</feature>
<dbReference type="EC" id="2.4.1.131" evidence="4"/>
<keyword evidence="10 15" id="KW-1133">Transmembrane helix</keyword>
<dbReference type="InterPro" id="IPR038013">
    <property type="entry name" value="ALG11"/>
</dbReference>
<keyword evidence="19" id="KW-1185">Reference proteome</keyword>
<evidence type="ECO:0000256" key="2">
    <source>
        <dbReference type="ARBA" id="ARBA00004922"/>
    </source>
</evidence>
<evidence type="ECO:0000259" key="17">
    <source>
        <dbReference type="Pfam" id="PF15924"/>
    </source>
</evidence>
<evidence type="ECO:0000256" key="14">
    <source>
        <dbReference type="ARBA" id="ARBA00045128"/>
    </source>
</evidence>
<dbReference type="OrthoDB" id="2276068at2759"/>
<feature type="transmembrane region" description="Helical" evidence="15">
    <location>
        <begin position="123"/>
        <end position="145"/>
    </location>
</feature>
<dbReference type="Pfam" id="PF00534">
    <property type="entry name" value="Glycos_transf_1"/>
    <property type="match status" value="1"/>
</dbReference>
<evidence type="ECO:0000256" key="5">
    <source>
        <dbReference type="ARBA" id="ARBA00022018"/>
    </source>
</evidence>
<feature type="domain" description="ALG11 mannosyltransferase N-terminal" evidence="17">
    <location>
        <begin position="43"/>
        <end position="249"/>
    </location>
</feature>
<evidence type="ECO:0000259" key="16">
    <source>
        <dbReference type="Pfam" id="PF00534"/>
    </source>
</evidence>
<dbReference type="Gene3D" id="3.40.50.2000">
    <property type="entry name" value="Glycogen Phosphorylase B"/>
    <property type="match status" value="1"/>
</dbReference>
<keyword evidence="8 15" id="KW-0812">Transmembrane</keyword>
<dbReference type="GO" id="GO:0005789">
    <property type="term" value="C:endoplasmic reticulum membrane"/>
    <property type="evidence" value="ECO:0007669"/>
    <property type="project" value="UniProtKB-SubCell"/>
</dbReference>
<protein>
    <recommendedName>
        <fullName evidence="5">GDP-Man:Man(3)GlcNAc(2)-PP-Dol alpha-1,2-mannosyltransferase</fullName>
        <ecNumber evidence="4">2.4.1.131</ecNumber>
    </recommendedName>
    <alternativeName>
        <fullName evidence="12">Asparagine-linked glycosylation protein 11 homolog</fullName>
    </alternativeName>
</protein>
<comment type="pathway">
    <text evidence="2">Protein modification; protein glycosylation.</text>
</comment>
<evidence type="ECO:0000256" key="7">
    <source>
        <dbReference type="ARBA" id="ARBA00022679"/>
    </source>
</evidence>
<evidence type="ECO:0000313" key="18">
    <source>
        <dbReference type="EMBL" id="CAD7655419.1"/>
    </source>
</evidence>
<dbReference type="InterPro" id="IPR001296">
    <property type="entry name" value="Glyco_trans_1"/>
</dbReference>
<keyword evidence="9" id="KW-0256">Endoplasmic reticulum</keyword>
<gene>
    <name evidence="18" type="ORF">ONB1V03_LOCUS12062</name>
</gene>
<dbReference type="EMBL" id="OC924291">
    <property type="protein sequence ID" value="CAD7655419.1"/>
    <property type="molecule type" value="Genomic_DNA"/>
</dbReference>
<comment type="function">
    <text evidence="14">GDP-Man:Man(3)GlcNAc(2)-PP-Dol alpha-1,2-mannosyltransferase that operates in the biosynthetic pathway of dolichol-linked oligosaccharides, the glycan precursors employed in protein asparagine (N)-glycosylation. The assembly of dolichol-linked oligosaccharides begins on the cytosolic side of the endoplasmic reticulum membrane and finishes in its lumen. The sequential addition of sugars to dolichol pyrophosphate produces dolichol-linked oligosaccharides containing fourteen sugars, including two GlcNAcs, nine mannoses and three glucoses. Once assembled, the oligosaccharide is transferred from the lipid to nascent proteins by oligosaccharyltransferases. Catalyzes, on the cytoplasmic face of the endoplasmic reticulum, the addition of the fourth and fifth mannose residues to the dolichol-linked oligosaccharide chain, to produce Man(5)GlcNAc(2)-PP-dolichol core oligosaccharide. Man(5)GlcNAc(2)-PP-dolichol is a substrate for ALG3, the following enzyme in the biosynthetic pathway.</text>
</comment>
<dbReference type="EMBL" id="CAJPVJ010009466">
    <property type="protein sequence ID" value="CAG2172606.1"/>
    <property type="molecule type" value="Genomic_DNA"/>
</dbReference>
<dbReference type="InterPro" id="IPR031814">
    <property type="entry name" value="ALG11_N"/>
</dbReference>
<keyword evidence="11 15" id="KW-0472">Membrane</keyword>
<evidence type="ECO:0000256" key="13">
    <source>
        <dbReference type="ARBA" id="ARBA00045065"/>
    </source>
</evidence>
<feature type="transmembrane region" description="Helical" evidence="15">
    <location>
        <begin position="6"/>
        <end position="25"/>
    </location>
</feature>
<dbReference type="PANTHER" id="PTHR45919">
    <property type="entry name" value="GDP-MAN:MAN(3)GLCNAC(2)-PP-DOL ALPHA-1,2-MANNOSYLTRANSFERASE"/>
    <property type="match status" value="1"/>
</dbReference>
<accession>A0A7R9MAC6</accession>
<comment type="catalytic activity">
    <reaction evidence="13">
        <text>an alpha-D-Man-(1-&gt;3)-[alpha-D-Man-(1-&gt;6)]-beta-D-Man-(1-&gt;4)-beta-D-GlcNAc-(1-&gt;4)-alpha-D-GlcNAc-diphospho-di-trans,poly-cis-dolichol + 2 GDP-alpha-D-mannose = an alpha-D-Man-(1-&gt;2)-alpha-D-Man-(1-&gt;2)-alpha-D-Man-(1-&gt;3)-[alpha-D-Man-(1-&gt;6)]-beta-D-Man-(1-&gt;4)-beta-D-GlcNAc-(1-&gt;4)-alpha-D-GlcNAc-diphospho-di-trans,poly-cis-dolichol + 2 GDP + 2 H(+)</text>
        <dbReference type="Rhea" id="RHEA:29523"/>
        <dbReference type="Rhea" id="RHEA-COMP:19515"/>
        <dbReference type="Rhea" id="RHEA-COMP:19516"/>
        <dbReference type="ChEBI" id="CHEBI:15378"/>
        <dbReference type="ChEBI" id="CHEBI:57527"/>
        <dbReference type="ChEBI" id="CHEBI:58189"/>
        <dbReference type="ChEBI" id="CHEBI:132511"/>
        <dbReference type="ChEBI" id="CHEBI:132515"/>
        <dbReference type="EC" id="2.4.1.131"/>
    </reaction>
    <physiologicalReaction direction="left-to-right" evidence="13">
        <dbReference type="Rhea" id="RHEA:29524"/>
    </physiologicalReaction>
</comment>
<evidence type="ECO:0000256" key="6">
    <source>
        <dbReference type="ARBA" id="ARBA00022676"/>
    </source>
</evidence>
<name>A0A7R9MAC6_9ACAR</name>
<dbReference type="AlphaFoldDB" id="A0A7R9MAC6"/>
<feature type="non-terminal residue" evidence="18">
    <location>
        <position position="1"/>
    </location>
</feature>
<evidence type="ECO:0000256" key="1">
    <source>
        <dbReference type="ARBA" id="ARBA00004389"/>
    </source>
</evidence>
<dbReference type="SUPFAM" id="SSF53756">
    <property type="entry name" value="UDP-Glycosyltransferase/glycogen phosphorylase"/>
    <property type="match status" value="1"/>
</dbReference>
<evidence type="ECO:0000256" key="8">
    <source>
        <dbReference type="ARBA" id="ARBA00022692"/>
    </source>
</evidence>
<sequence>MFVLSVLFYSLCPLVVLYLLLKRYIRSADKRYRTENGLNDGVKIIAFFHPFCNSGGGGERVLWVALRALHHKYPDYHYVVYTGDVEAAPEDIKAKVKKQFQMDLNFAISFVYLKRRYLIGSHLYPVFTLLGQSIGSMFLGFEAIFGCVPDVFIDSMGYAFTFPVFKYLGNCRVGAYVHYPTISTDMLDMVANTRTSYNNRQIISNSRVLTSGKLLYYKLFAYLYGVVGRMALIVMVNGSWTQRHIERIWDRKVVRVYPPCNTDELKRLSLQNKKHLQIVSIGQIRPEKNHSLQLTAFKEFVDRLSTEGVDSEGAKLVIIGNCRDDGDRQRLNDLKKLSDSLGIAGKVDFKINIPYDELK</sequence>
<dbReference type="Proteomes" id="UP000728032">
    <property type="component" value="Unassembled WGS sequence"/>
</dbReference>
<evidence type="ECO:0000313" key="19">
    <source>
        <dbReference type="Proteomes" id="UP000728032"/>
    </source>
</evidence>
<evidence type="ECO:0000256" key="11">
    <source>
        <dbReference type="ARBA" id="ARBA00023136"/>
    </source>
</evidence>
<comment type="similarity">
    <text evidence="3">Belongs to the glycosyltransferase group 1 family. Glycosyltransferase 4 subfamily.</text>
</comment>
<evidence type="ECO:0000256" key="9">
    <source>
        <dbReference type="ARBA" id="ARBA00022824"/>
    </source>
</evidence>
<organism evidence="18">
    <name type="scientific">Oppiella nova</name>
    <dbReference type="NCBI Taxonomy" id="334625"/>
    <lineage>
        <taxon>Eukaryota</taxon>
        <taxon>Metazoa</taxon>
        <taxon>Ecdysozoa</taxon>
        <taxon>Arthropoda</taxon>
        <taxon>Chelicerata</taxon>
        <taxon>Arachnida</taxon>
        <taxon>Acari</taxon>
        <taxon>Acariformes</taxon>
        <taxon>Sarcoptiformes</taxon>
        <taxon>Oribatida</taxon>
        <taxon>Brachypylina</taxon>
        <taxon>Oppioidea</taxon>
        <taxon>Oppiidae</taxon>
        <taxon>Oppiella</taxon>
    </lineage>
</organism>
<dbReference type="PANTHER" id="PTHR45919:SF1">
    <property type="entry name" value="GDP-MAN:MAN(3)GLCNAC(2)-PP-DOL ALPHA-1,2-MANNOSYLTRANSFERASE"/>
    <property type="match status" value="1"/>
</dbReference>
<evidence type="ECO:0000256" key="4">
    <source>
        <dbReference type="ARBA" id="ARBA00012645"/>
    </source>
</evidence>
<evidence type="ECO:0000256" key="15">
    <source>
        <dbReference type="SAM" id="Phobius"/>
    </source>
</evidence>
<keyword evidence="6" id="KW-0328">Glycosyltransferase</keyword>
<proteinExistence type="inferred from homology"/>
<evidence type="ECO:0000256" key="3">
    <source>
        <dbReference type="ARBA" id="ARBA00009481"/>
    </source>
</evidence>
<evidence type="ECO:0000256" key="10">
    <source>
        <dbReference type="ARBA" id="ARBA00022989"/>
    </source>
</evidence>
<dbReference type="GO" id="GO:0004377">
    <property type="term" value="F:GDP-Man:Man(3)GlcNAc(2)-PP-Dol alpha-1,2-mannosyltransferase activity"/>
    <property type="evidence" value="ECO:0007669"/>
    <property type="project" value="UniProtKB-EC"/>
</dbReference>
<reference evidence="18" key="1">
    <citation type="submission" date="2020-11" db="EMBL/GenBank/DDBJ databases">
        <authorList>
            <person name="Tran Van P."/>
        </authorList>
    </citation>
    <scope>NUCLEOTIDE SEQUENCE</scope>
</reference>
<comment type="subcellular location">
    <subcellularLocation>
        <location evidence="1">Endoplasmic reticulum membrane</location>
        <topology evidence="1">Single-pass membrane protein</topology>
    </subcellularLocation>
</comment>
<keyword evidence="7" id="KW-0808">Transferase</keyword>
<dbReference type="Pfam" id="PF15924">
    <property type="entry name" value="ALG11_N"/>
    <property type="match status" value="1"/>
</dbReference>
<evidence type="ECO:0000256" key="12">
    <source>
        <dbReference type="ARBA" id="ARBA00032517"/>
    </source>
</evidence>